<evidence type="ECO:0000313" key="4">
    <source>
        <dbReference type="EnsemblFungi" id="CEF86981"/>
    </source>
</evidence>
<dbReference type="PANTHER" id="PTHR24148">
    <property type="entry name" value="ANKYRIN REPEAT DOMAIN-CONTAINING PROTEIN 39 HOMOLOG-RELATED"/>
    <property type="match status" value="1"/>
</dbReference>
<sequence>MVDKLVLGQAPGQEHSGRESELYSYTPLNKRQIRVLELSPGSRETDQLRGKLLVKHLEELPPCRKPFSSDVAELIDLTKHVCFEAISYVWGEASFTECLVTPGGFIRITPSLASILRRVRHHEESRLYWVDGLCINQNDISEKEIQVPLMGVIYASAVRVLCDVCDENENINRLLDAMQRYWKKNIRRGFELAQGRSMILSKETTAAIMGVRLPTQEEADEIEGFEAENWTEEFLEFICLPWFHRLWILQEFVLGRDVTIIFGRRHLPWGELWAGTAAGYSGSSLPWDSMELAKPENVTKLTSLSSICFIRSCRVIDPNTTHGRDFINATRVLIGGAELSQTQLPMSLMAGCFKECTVPRDRYFAILGLVDEASDGKIHDLQVDYTSPISDITMRFWKHALQLSSGGELVLLAGMAGRSDGYPSWLRDITVRSPLGSVWQSGPLSNAWHKAGGDLDSWSARFDNKDPDQMIVQGFFVDTIAEVSSMKPNEVFEMEDMIIWFAKAIDFFTSGHETDMQYSWTGENVQDAAMKTVFDISSQEAHGDSFASICQLGQSLLSIVASHPDKGQDMMEAIIDEAENKMDILTELLTQIFSTSGLRVCKTEKGMFAMLPKEVCAGDSVWALQGCRLPAILRSSPAVSGSYDVVGFGYVYGIMNEEVMQMPGFEWMDVCLR</sequence>
<evidence type="ECO:0000259" key="2">
    <source>
        <dbReference type="Pfam" id="PF06985"/>
    </source>
</evidence>
<dbReference type="AlphaFoldDB" id="A0A098DYP8"/>
<name>A0A098DYP8_GIBZE</name>
<reference evidence="4 5" key="2">
    <citation type="journal article" date="2010" name="Nature">
        <title>Comparative genomics reveals mobile pathogenicity chromosomes in Fusarium.</title>
        <authorList>
            <person name="Ma L.J."/>
            <person name="van der Does H.C."/>
            <person name="Borkovich K.A."/>
            <person name="Coleman J.J."/>
            <person name="Daboussi M.J."/>
            <person name="Di Pietro A."/>
            <person name="Dufresne M."/>
            <person name="Freitag M."/>
            <person name="Grabherr M."/>
            <person name="Henrissat B."/>
            <person name="Houterman P.M."/>
            <person name="Kang S."/>
            <person name="Shim W.B."/>
            <person name="Woloshuk C."/>
            <person name="Xie X."/>
            <person name="Xu J.R."/>
            <person name="Antoniw J."/>
            <person name="Baker S.E."/>
            <person name="Bluhm B.H."/>
            <person name="Breakspear A."/>
            <person name="Brown D.W."/>
            <person name="Butchko R.A."/>
            <person name="Chapman S."/>
            <person name="Coulson R."/>
            <person name="Coutinho P.M."/>
            <person name="Danchin E.G."/>
            <person name="Diener A."/>
            <person name="Gale L.R."/>
            <person name="Gardiner D.M."/>
            <person name="Goff S."/>
            <person name="Hammond-Kosack K.E."/>
            <person name="Hilburn K."/>
            <person name="Hua-Van A."/>
            <person name="Jonkers W."/>
            <person name="Kazan K."/>
            <person name="Kodira C.D."/>
            <person name="Koehrsen M."/>
            <person name="Kumar L."/>
            <person name="Lee Y.H."/>
            <person name="Li L."/>
            <person name="Manners J.M."/>
            <person name="Miranda-Saavedra D."/>
            <person name="Mukherjee M."/>
            <person name="Park G."/>
            <person name="Park J."/>
            <person name="Park S.Y."/>
            <person name="Proctor R.H."/>
            <person name="Regev A."/>
            <person name="Ruiz-Roldan M.C."/>
            <person name="Sain D."/>
            <person name="Sakthikumar S."/>
            <person name="Sykes S."/>
            <person name="Schwartz D.C."/>
            <person name="Turgeon B.G."/>
            <person name="Wapinski I."/>
            <person name="Yoder O."/>
            <person name="Young S."/>
            <person name="Zeng Q."/>
            <person name="Zhou S."/>
            <person name="Galagan J."/>
            <person name="Cuomo C.A."/>
            <person name="Kistler H.C."/>
            <person name="Rep M."/>
        </authorList>
    </citation>
    <scope>GENOME REANNOTATION</scope>
    <source>
        <strain evidence="5">ATCC MYA-4620 / CBS 123657 / FGSC 9075 / NRRL 31084 / PH-1</strain>
        <strain evidence="4">PH-1 / ATCC MYA-4620 / FGSC 9075 / NRRL 31084</strain>
    </source>
</reference>
<accession>A0A098DYP8</accession>
<gene>
    <name evidence="4" type="primary">FG11107.1</name>
    <name evidence="3" type="ORF">FGRAMPH1_01T21237</name>
</gene>
<reference evidence="4" key="4">
    <citation type="submission" date="2017-01" db="UniProtKB">
        <authorList>
            <consortium name="EnsemblFungi"/>
        </authorList>
    </citation>
    <scope>IDENTIFICATION</scope>
    <source>
        <strain evidence="4">PH-1 / ATCC MYA-4620 / FGSC 9075 / NRRL 31084</strain>
    </source>
</reference>
<feature type="region of interest" description="Disordered" evidence="1">
    <location>
        <begin position="1"/>
        <end position="21"/>
    </location>
</feature>
<dbReference type="PANTHER" id="PTHR24148:SF64">
    <property type="entry name" value="HETEROKARYON INCOMPATIBILITY DOMAIN-CONTAINING PROTEIN"/>
    <property type="match status" value="1"/>
</dbReference>
<keyword evidence="5" id="KW-1185">Reference proteome</keyword>
<reference evidence="4 5" key="1">
    <citation type="journal article" date="2007" name="Science">
        <title>The Fusarium graminearum genome reveals a link between localized polymorphism and pathogen specialization.</title>
        <authorList>
            <person name="Cuomo C.A."/>
            <person name="Gueldener U."/>
            <person name="Xu J.-R."/>
            <person name="Trail F."/>
            <person name="Turgeon B.G."/>
            <person name="Di Pietro A."/>
            <person name="Walton J.D."/>
            <person name="Ma L.-J."/>
            <person name="Baker S.E."/>
            <person name="Rep M."/>
            <person name="Adam G."/>
            <person name="Antoniw J."/>
            <person name="Baldwin T."/>
            <person name="Calvo S.E."/>
            <person name="Chang Y.-L."/>
            <person name="DeCaprio D."/>
            <person name="Gale L.R."/>
            <person name="Gnerre S."/>
            <person name="Goswami R.S."/>
            <person name="Hammond-Kosack K."/>
            <person name="Harris L.J."/>
            <person name="Hilburn K."/>
            <person name="Kennell J.C."/>
            <person name="Kroken S."/>
            <person name="Magnuson J.K."/>
            <person name="Mannhaupt G."/>
            <person name="Mauceli E.W."/>
            <person name="Mewes H.-W."/>
            <person name="Mitterbauer R."/>
            <person name="Muehlbauer G."/>
            <person name="Muensterkoetter M."/>
            <person name="Nelson D."/>
            <person name="O'Donnell K."/>
            <person name="Ouellet T."/>
            <person name="Qi W."/>
            <person name="Quesneville H."/>
            <person name="Roncero M.I.G."/>
            <person name="Seong K.-Y."/>
            <person name="Tetko I.V."/>
            <person name="Urban M."/>
            <person name="Waalwijk C."/>
            <person name="Ward T.J."/>
            <person name="Yao J."/>
            <person name="Birren B.W."/>
            <person name="Kistler H.C."/>
        </authorList>
    </citation>
    <scope>NUCLEOTIDE SEQUENCE [LARGE SCALE GENOMIC DNA]</scope>
    <source>
        <strain evidence="5">ATCC MYA-4620 / CBS 123657 / FGSC 9075 / NRRL 31084 / PH-1</strain>
        <strain evidence="4">PH-1 / ATCC MYA-4620 / FGSC 9075 / NRRL 31084</strain>
    </source>
</reference>
<dbReference type="InterPro" id="IPR052895">
    <property type="entry name" value="HetReg/Transcr_Mod"/>
</dbReference>
<dbReference type="InterPro" id="IPR010730">
    <property type="entry name" value="HET"/>
</dbReference>
<dbReference type="STRING" id="229533.A0A098DYP8"/>
<evidence type="ECO:0000313" key="5">
    <source>
        <dbReference type="Proteomes" id="UP000070720"/>
    </source>
</evidence>
<dbReference type="InParanoid" id="A0A098DYP8"/>
<organism evidence="3 5">
    <name type="scientific">Gibberella zeae (strain ATCC MYA-4620 / CBS 123657 / FGSC 9075 / NRRL 31084 / PH-1)</name>
    <name type="common">Wheat head blight fungus</name>
    <name type="synonym">Fusarium graminearum</name>
    <dbReference type="NCBI Taxonomy" id="229533"/>
    <lineage>
        <taxon>Eukaryota</taxon>
        <taxon>Fungi</taxon>
        <taxon>Dikarya</taxon>
        <taxon>Ascomycota</taxon>
        <taxon>Pezizomycotina</taxon>
        <taxon>Sordariomycetes</taxon>
        <taxon>Hypocreomycetidae</taxon>
        <taxon>Hypocreales</taxon>
        <taxon>Nectriaceae</taxon>
        <taxon>Fusarium</taxon>
    </lineage>
</organism>
<evidence type="ECO:0000313" key="3">
    <source>
        <dbReference type="EMBL" id="CEF86981.1"/>
    </source>
</evidence>
<dbReference type="eggNOG" id="ENOG502RS6W">
    <property type="taxonomic scope" value="Eukaryota"/>
</dbReference>
<feature type="domain" description="Heterokaryon incompatibility" evidence="2">
    <location>
        <begin position="83"/>
        <end position="251"/>
    </location>
</feature>
<protein>
    <submittedName>
        <fullName evidence="3">Chromosome 3, complete genome</fullName>
    </submittedName>
</protein>
<dbReference type="VEuPathDB" id="FungiDB:FGRAMPH1_01G21237"/>
<dbReference type="EMBL" id="HG970334">
    <property type="protein sequence ID" value="CEF86981.1"/>
    <property type="molecule type" value="Genomic_DNA"/>
</dbReference>
<accession>A0A0E0SKL8</accession>
<dbReference type="Pfam" id="PF06985">
    <property type="entry name" value="HET"/>
    <property type="match status" value="1"/>
</dbReference>
<proteinExistence type="predicted"/>
<dbReference type="Proteomes" id="UP000070720">
    <property type="component" value="Chromosome 3"/>
</dbReference>
<dbReference type="EnsemblFungi" id="CEF86981">
    <property type="protein sequence ID" value="CEF86981"/>
    <property type="gene ID" value="FGRRES_17476"/>
</dbReference>
<evidence type="ECO:0000256" key="1">
    <source>
        <dbReference type="SAM" id="MobiDB-lite"/>
    </source>
</evidence>
<reference evidence="3 5" key="3">
    <citation type="journal article" date="2015" name="BMC Genomics">
        <title>The completed genome sequence of the pathogenic ascomycete fungus Fusarium graminearum.</title>
        <authorList>
            <person name="King R."/>
            <person name="Urban M."/>
            <person name="Hammond-Kosack M.C."/>
            <person name="Hassani-Pak K."/>
            <person name="Hammond-Kosack K.E."/>
        </authorList>
    </citation>
    <scope>NUCLEOTIDE SEQUENCE [LARGE SCALE GENOMIC DNA]</scope>
    <source>
        <strain evidence="5">ATCC MYA-4620 / CBS 123657 / FGSC 9075 / NRRL 31084 / PH-1</strain>
        <strain evidence="3">PH-1</strain>
    </source>
</reference>